<dbReference type="EMBL" id="CP113524">
    <property type="protein sequence ID" value="WAJ23840.1"/>
    <property type="molecule type" value="Genomic_DNA"/>
</dbReference>
<keyword evidence="1" id="KW-0175">Coiled coil</keyword>
<dbReference type="InterPro" id="IPR043756">
    <property type="entry name" value="DUF5702"/>
</dbReference>
<gene>
    <name evidence="2" type="ORF">OW255_20210</name>
</gene>
<accession>A0ABY7AAX9</accession>
<protein>
    <submittedName>
        <fullName evidence="2">DUF5702 domain-containing protein</fullName>
    </submittedName>
</protein>
<sequence length="628" mass="71068">MQKSGQITVFLSLALLCIFSLMCGLIESARMAGARCYLKLAADSAMDSVFSEYHREAWDQYRLFLLEAKDEKEIKDSWNQFMEPYMDSSGWYGMAMESAEVSDRVSITDDGGSHLDKEILDYMKYGIIKDMPDADGAADLLKNLKEASSVESLSQSYSGHTKEAVRLERALEDINDCLRAQKDYWETAQRQLGNYNGSGFRESAQKLKREMDRIPSLVTTYGKRADQLKKNLDETKRKNEALSKNISPEMQKAMAEEANSYETYVNQDGPRRNQVEALPEHMDIQKTVIQQAMERAEEVEDTIDNWVYDDEEDSGPDFSELWGSVEDIWNRIQISVLSYSNGVKDPEKQRILEQIEGFAEQGLLNLVLPEGSQVSKGMVNSDSFPSASMSALEGASINLLERLVFEEYCSRFLTNFCSEEEKEFKYELEYLISGKTNDEDNLKRVVTELVAIREGMNLIHILSDSEKRQEANALASVITGVTGLAPLTGVIAFFIMTVWALGEAIVDVKMLLEGKKTAFIKSRETWNLTLSSLLELGKTGKSSGGKAGDKGIDYTGYLKLLMFLSDQKVQNYRLMDMIQWNLCKSQGDFRMENCVYQAEIKGNVKAKHLFFGGSNPYYPLDVRTEKAY</sequence>
<name>A0ABY7AAX9_9FIRM</name>
<evidence type="ECO:0000256" key="1">
    <source>
        <dbReference type="SAM" id="Coils"/>
    </source>
</evidence>
<proteinExistence type="predicted"/>
<feature type="coiled-coil region" evidence="1">
    <location>
        <begin position="218"/>
        <end position="245"/>
    </location>
</feature>
<evidence type="ECO:0000313" key="3">
    <source>
        <dbReference type="Proteomes" id="UP001163115"/>
    </source>
</evidence>
<reference evidence="2" key="1">
    <citation type="submission" date="2022-11" db="EMBL/GenBank/DDBJ databases">
        <title>Lacrimispora xylanolytica sy1, complete genome.</title>
        <authorList>
            <person name="Choi S."/>
        </authorList>
    </citation>
    <scope>NUCLEOTIDE SEQUENCE</scope>
    <source>
        <strain evidence="2">Sy1</strain>
    </source>
</reference>
<keyword evidence="3" id="KW-1185">Reference proteome</keyword>
<dbReference type="RefSeq" id="WP_268115148.1">
    <property type="nucleotide sequence ID" value="NZ_CP113524.1"/>
</dbReference>
<evidence type="ECO:0000313" key="2">
    <source>
        <dbReference type="EMBL" id="WAJ23840.1"/>
    </source>
</evidence>
<dbReference type="Proteomes" id="UP001163115">
    <property type="component" value="Chromosome"/>
</dbReference>
<dbReference type="Pfam" id="PF18960">
    <property type="entry name" value="DUF5702"/>
    <property type="match status" value="1"/>
</dbReference>
<organism evidence="2 3">
    <name type="scientific">Lacrimispora xylanolytica</name>
    <dbReference type="NCBI Taxonomy" id="29375"/>
    <lineage>
        <taxon>Bacteria</taxon>
        <taxon>Bacillati</taxon>
        <taxon>Bacillota</taxon>
        <taxon>Clostridia</taxon>
        <taxon>Lachnospirales</taxon>
        <taxon>Lachnospiraceae</taxon>
        <taxon>Lacrimispora</taxon>
    </lineage>
</organism>